<feature type="compositionally biased region" description="Polar residues" evidence="1">
    <location>
        <begin position="16"/>
        <end position="32"/>
    </location>
</feature>
<proteinExistence type="predicted"/>
<feature type="region of interest" description="Disordered" evidence="1">
    <location>
        <begin position="1"/>
        <end position="170"/>
    </location>
</feature>
<evidence type="ECO:0000256" key="1">
    <source>
        <dbReference type="SAM" id="MobiDB-lite"/>
    </source>
</evidence>
<gene>
    <name evidence="2" type="ORF">CDEB00056_LOCUS9252</name>
</gene>
<evidence type="ECO:0000313" key="2">
    <source>
        <dbReference type="EMBL" id="CAE0464411.1"/>
    </source>
</evidence>
<feature type="compositionally biased region" description="Polar residues" evidence="1">
    <location>
        <begin position="60"/>
        <end position="80"/>
    </location>
</feature>
<dbReference type="EMBL" id="HBIO01011887">
    <property type="protein sequence ID" value="CAE0464411.1"/>
    <property type="molecule type" value="Transcribed_RNA"/>
</dbReference>
<protein>
    <submittedName>
        <fullName evidence="2">Uncharacterized protein</fullName>
    </submittedName>
</protein>
<organism evidence="2">
    <name type="scientific">Chaetoceros debilis</name>
    <dbReference type="NCBI Taxonomy" id="122233"/>
    <lineage>
        <taxon>Eukaryota</taxon>
        <taxon>Sar</taxon>
        <taxon>Stramenopiles</taxon>
        <taxon>Ochrophyta</taxon>
        <taxon>Bacillariophyta</taxon>
        <taxon>Coscinodiscophyceae</taxon>
        <taxon>Chaetocerotophycidae</taxon>
        <taxon>Chaetocerotales</taxon>
        <taxon>Chaetocerotaceae</taxon>
        <taxon>Chaetoceros</taxon>
    </lineage>
</organism>
<accession>A0A7S3Q386</accession>
<reference evidence="2" key="1">
    <citation type="submission" date="2021-01" db="EMBL/GenBank/DDBJ databases">
        <authorList>
            <person name="Corre E."/>
            <person name="Pelletier E."/>
            <person name="Niang G."/>
            <person name="Scheremetjew M."/>
            <person name="Finn R."/>
            <person name="Kale V."/>
            <person name="Holt S."/>
            <person name="Cochrane G."/>
            <person name="Meng A."/>
            <person name="Brown T."/>
            <person name="Cohen L."/>
        </authorList>
    </citation>
    <scope>NUCLEOTIDE SEQUENCE</scope>
    <source>
        <strain evidence="2">MM31A-1</strain>
    </source>
</reference>
<feature type="compositionally biased region" description="Basic and acidic residues" evidence="1">
    <location>
        <begin position="1"/>
        <end position="13"/>
    </location>
</feature>
<name>A0A7S3Q386_9STRA</name>
<feature type="compositionally biased region" description="Polar residues" evidence="1">
    <location>
        <begin position="133"/>
        <end position="146"/>
    </location>
</feature>
<feature type="compositionally biased region" description="Basic and acidic residues" evidence="1">
    <location>
        <begin position="120"/>
        <end position="132"/>
    </location>
</feature>
<sequence>MKVEEGKEDDTRIEGVSTTISDINDASASRTCTADNNTADNNNNSPPLKKLKTEEGDTARIQNQIYVPIPSDNNAGQSTSGDDKDDSAGTCSSTDAGDARNENTAETNTNTVDLPVLAKDSSESEAVPKEEPTASSSIETENCHTTSNSNNSPSQQMPLINDGGAHSGLDQKIVSNEDDTIQSVIADGTNNIDDGTCTDNAEAENVAKDTVKDTVKEENSSKPPLPEDEEYDAQFAFCCQNCSCSDGRIANFYDWDANRVVCLACDNSGDLKSQGNALLLHKTCCHKIRAIYQPDKPRTWRTPMQLAIDDSVDGKAKSIKVVPNVQ</sequence>
<feature type="compositionally biased region" description="Low complexity" evidence="1">
    <location>
        <begin position="33"/>
        <end position="44"/>
    </location>
</feature>
<dbReference type="AlphaFoldDB" id="A0A7S3Q386"/>